<dbReference type="SUPFAM" id="SSF50341">
    <property type="entry name" value="CheW-like"/>
    <property type="match status" value="1"/>
</dbReference>
<dbReference type="Proteomes" id="UP000013378">
    <property type="component" value="Unassembled WGS sequence"/>
</dbReference>
<gene>
    <name evidence="2" type="ORF">L21TH_2721</name>
</gene>
<evidence type="ECO:0000313" key="2">
    <source>
        <dbReference type="EMBL" id="EOC99257.1"/>
    </source>
</evidence>
<dbReference type="AlphaFoldDB" id="R1AQ51"/>
<dbReference type="EMBL" id="ARZA01000287">
    <property type="protein sequence ID" value="EOC99257.1"/>
    <property type="molecule type" value="Genomic_DNA"/>
</dbReference>
<dbReference type="InterPro" id="IPR002545">
    <property type="entry name" value="CheW-lke_dom"/>
</dbReference>
<reference evidence="2 3" key="1">
    <citation type="journal article" date="2015" name="Geomicrobiol. J.">
        <title>Caldisalinibacter kiritimatiensis gen. nov., sp. nov., a moderately thermohalophilic thiosulfate-reducing bacterium from a hypersaline microbial mat.</title>
        <authorList>
            <person name="Ben Hania W."/>
            <person name="Joseph M."/>
            <person name="Fiebig A."/>
            <person name="Bunk B."/>
            <person name="Klenk H.-P."/>
            <person name="Fardeau M.-L."/>
            <person name="Spring S."/>
        </authorList>
    </citation>
    <scope>NUCLEOTIDE SEQUENCE [LARGE SCALE GENOMIC DNA]</scope>
    <source>
        <strain evidence="2 3">L21-TH-D2</strain>
    </source>
</reference>
<comment type="caution">
    <text evidence="2">The sequence shown here is derived from an EMBL/GenBank/DDBJ whole genome shotgun (WGS) entry which is preliminary data.</text>
</comment>
<dbReference type="GO" id="GO:0007165">
    <property type="term" value="P:signal transduction"/>
    <property type="evidence" value="ECO:0007669"/>
    <property type="project" value="InterPro"/>
</dbReference>
<accession>R1AQ51</accession>
<dbReference type="Gene3D" id="2.40.50.180">
    <property type="entry name" value="CheA-289, Domain 4"/>
    <property type="match status" value="1"/>
</dbReference>
<dbReference type="RefSeq" id="WP_006317652.1">
    <property type="nucleotide sequence ID" value="NZ_ARZA01000287.1"/>
</dbReference>
<dbReference type="GO" id="GO:0005829">
    <property type="term" value="C:cytosol"/>
    <property type="evidence" value="ECO:0007669"/>
    <property type="project" value="TreeGrafter"/>
</dbReference>
<dbReference type="STRING" id="1304284.L21TH_2721"/>
<sequence length="179" mass="20823">MTEDIRKVKNDNALNILNQQLNSISAENQYVTFQIGSETYGIDIMLVQEIVRYQEPTKVYNANPMIKGLTNFRGQVIPIIDMHKKFSLPEQEYDKFTVVIVFEVKNKTMGMIVDRVSDIMSFREEEIQLIDKDFEEDIKTEHIEGIAKSNAQIVLLLNANRVLSFEELDKIDKYNKIEN</sequence>
<keyword evidence="3" id="KW-1185">Reference proteome</keyword>
<dbReference type="GO" id="GO:0006935">
    <property type="term" value="P:chemotaxis"/>
    <property type="evidence" value="ECO:0007669"/>
    <property type="project" value="InterPro"/>
</dbReference>
<dbReference type="InterPro" id="IPR039315">
    <property type="entry name" value="CheW"/>
</dbReference>
<dbReference type="PANTHER" id="PTHR22617:SF23">
    <property type="entry name" value="CHEMOTAXIS PROTEIN CHEW"/>
    <property type="match status" value="1"/>
</dbReference>
<name>R1AQ51_9FIRM</name>
<feature type="domain" description="CheW-like" evidence="1">
    <location>
        <begin position="27"/>
        <end position="168"/>
    </location>
</feature>
<dbReference type="eggNOG" id="COG0835">
    <property type="taxonomic scope" value="Bacteria"/>
</dbReference>
<dbReference type="Gene3D" id="2.30.30.40">
    <property type="entry name" value="SH3 Domains"/>
    <property type="match status" value="1"/>
</dbReference>
<proteinExistence type="predicted"/>
<dbReference type="SMART" id="SM00260">
    <property type="entry name" value="CheW"/>
    <property type="match status" value="1"/>
</dbReference>
<dbReference type="PROSITE" id="PS50851">
    <property type="entry name" value="CHEW"/>
    <property type="match status" value="1"/>
</dbReference>
<evidence type="ECO:0000313" key="3">
    <source>
        <dbReference type="Proteomes" id="UP000013378"/>
    </source>
</evidence>
<dbReference type="Pfam" id="PF01584">
    <property type="entry name" value="CheW"/>
    <property type="match status" value="1"/>
</dbReference>
<protein>
    <submittedName>
        <fullName evidence="2">Positive regulator of CheA protein activity (CheW)</fullName>
    </submittedName>
</protein>
<dbReference type="InterPro" id="IPR036061">
    <property type="entry name" value="CheW-like_dom_sf"/>
</dbReference>
<organism evidence="2 3">
    <name type="scientific">Caldisalinibacter kiritimatiensis</name>
    <dbReference type="NCBI Taxonomy" id="1304284"/>
    <lineage>
        <taxon>Bacteria</taxon>
        <taxon>Bacillati</taxon>
        <taxon>Bacillota</taxon>
        <taxon>Tissierellia</taxon>
        <taxon>Tissierellales</taxon>
        <taxon>Thermohalobacteraceae</taxon>
        <taxon>Caldisalinibacter</taxon>
    </lineage>
</organism>
<dbReference type="PANTHER" id="PTHR22617">
    <property type="entry name" value="CHEMOTAXIS SENSOR HISTIDINE KINASE-RELATED"/>
    <property type="match status" value="1"/>
</dbReference>
<evidence type="ECO:0000259" key="1">
    <source>
        <dbReference type="PROSITE" id="PS50851"/>
    </source>
</evidence>